<dbReference type="OrthoDB" id="1658288at2759"/>
<organism evidence="3">
    <name type="scientific">Cyprinus carpio</name>
    <name type="common">Common carp</name>
    <dbReference type="NCBI Taxonomy" id="7962"/>
    <lineage>
        <taxon>Eukaryota</taxon>
        <taxon>Metazoa</taxon>
        <taxon>Chordata</taxon>
        <taxon>Craniata</taxon>
        <taxon>Vertebrata</taxon>
        <taxon>Euteleostomi</taxon>
        <taxon>Actinopterygii</taxon>
        <taxon>Neopterygii</taxon>
        <taxon>Teleostei</taxon>
        <taxon>Ostariophysi</taxon>
        <taxon>Cypriniformes</taxon>
        <taxon>Cyprinidae</taxon>
        <taxon>Cyprininae</taxon>
        <taxon>Cyprinus</taxon>
    </lineage>
</organism>
<protein>
    <submittedName>
        <fullName evidence="3">Mitochondrial import receptor subunit tom70-like</fullName>
    </submittedName>
</protein>
<dbReference type="RefSeq" id="XP_042630609.1">
    <property type="nucleotide sequence ID" value="XM_042774675.1"/>
</dbReference>
<reference evidence="3" key="1">
    <citation type="submission" date="2025-08" db="UniProtKB">
        <authorList>
            <consortium name="RefSeq"/>
        </authorList>
    </citation>
    <scope>IDENTIFICATION</scope>
    <source>
        <tissue evidence="3">Muscle</tissue>
    </source>
</reference>
<sequence length="166" mass="19156">MIPDFETFATDPGGIPDIWDAWFDEVFLPLENIQSAGSLPDGLEENQVPQDEIQDLNRVVLDEGLNTTDLDHKVAKPTQTLTECRNHRAFKWCRRGALHIKLGCLNQALEDLNAAISPEPHLLDAYWHRHCIYLLRNDPDRALDDLNFIVKNNKKHADLHHHFYKD</sequence>
<keyword evidence="1" id="KW-0677">Repeat</keyword>
<proteinExistence type="predicted"/>
<dbReference type="InterPro" id="IPR050498">
    <property type="entry name" value="Ycf3"/>
</dbReference>
<evidence type="ECO:0000256" key="2">
    <source>
        <dbReference type="ARBA" id="ARBA00022803"/>
    </source>
</evidence>
<accession>A0A9R0BCJ8</accession>
<keyword evidence="2" id="KW-0802">TPR repeat</keyword>
<dbReference type="GeneID" id="122148266"/>
<dbReference type="KEGG" id="ccar:122148266"/>
<gene>
    <name evidence="3" type="primary">LOC122148266</name>
</gene>
<dbReference type="PANTHER" id="PTHR44858:SF1">
    <property type="entry name" value="UDP-N-ACETYLGLUCOSAMINE--PEPTIDE N-ACETYLGLUCOSAMINYLTRANSFERASE SPINDLY-RELATED"/>
    <property type="match status" value="1"/>
</dbReference>
<evidence type="ECO:0000256" key="1">
    <source>
        <dbReference type="ARBA" id="ARBA00022737"/>
    </source>
</evidence>
<dbReference type="Proteomes" id="UP001155660">
    <property type="component" value="Chromosome A17"/>
</dbReference>
<dbReference type="PANTHER" id="PTHR44858">
    <property type="entry name" value="TETRATRICOPEPTIDE REPEAT PROTEIN 6"/>
    <property type="match status" value="1"/>
</dbReference>
<name>A0A9R0BCJ8_CYPCA</name>
<dbReference type="AlphaFoldDB" id="A0A9R0BCJ8"/>
<evidence type="ECO:0000313" key="3">
    <source>
        <dbReference type="RefSeq" id="XP_042630609.1"/>
    </source>
</evidence>